<evidence type="ECO:0000256" key="2">
    <source>
        <dbReference type="ARBA" id="ARBA00022741"/>
    </source>
</evidence>
<dbReference type="GO" id="GO:0000725">
    <property type="term" value="P:recombinational repair"/>
    <property type="evidence" value="ECO:0007669"/>
    <property type="project" value="TreeGrafter"/>
</dbReference>
<dbReference type="GO" id="GO:0033202">
    <property type="term" value="C:DNA helicase complex"/>
    <property type="evidence" value="ECO:0007669"/>
    <property type="project" value="TreeGrafter"/>
</dbReference>
<keyword evidence="3" id="KW-0227">DNA damage</keyword>
<evidence type="ECO:0000256" key="1">
    <source>
        <dbReference type="ARBA" id="ARBA00022722"/>
    </source>
</evidence>
<dbReference type="GO" id="GO:0003677">
    <property type="term" value="F:DNA binding"/>
    <property type="evidence" value="ECO:0007669"/>
    <property type="project" value="UniProtKB-KW"/>
</dbReference>
<evidence type="ECO:0000313" key="17">
    <source>
        <dbReference type="EMBL" id="SCZ79970.1"/>
    </source>
</evidence>
<protein>
    <recommendedName>
        <fullName evidence="12">DNA 3'-5' helicase</fullName>
        <ecNumber evidence="12">5.6.2.4</ecNumber>
    </recommendedName>
</protein>
<keyword evidence="5 14" id="KW-0347">Helicase</keyword>
<keyword evidence="4 14" id="KW-0378">Hydrolase</keyword>
<keyword evidence="7 14" id="KW-0067">ATP-binding</keyword>
<dbReference type="AlphaFoldDB" id="A0A1G5S2A3"/>
<evidence type="ECO:0000256" key="8">
    <source>
        <dbReference type="ARBA" id="ARBA00023125"/>
    </source>
</evidence>
<proteinExistence type="predicted"/>
<evidence type="ECO:0000313" key="18">
    <source>
        <dbReference type="Proteomes" id="UP000199428"/>
    </source>
</evidence>
<dbReference type="GO" id="GO:0043138">
    <property type="term" value="F:3'-5' DNA helicase activity"/>
    <property type="evidence" value="ECO:0007669"/>
    <property type="project" value="UniProtKB-EC"/>
</dbReference>
<dbReference type="SUPFAM" id="SSF52980">
    <property type="entry name" value="Restriction endonuclease-like"/>
    <property type="match status" value="1"/>
</dbReference>
<dbReference type="Gene3D" id="3.90.320.10">
    <property type="match status" value="1"/>
</dbReference>
<dbReference type="EC" id="5.6.2.4" evidence="12"/>
<comment type="catalytic activity">
    <reaction evidence="13">
        <text>ATP + H2O = ADP + phosphate + H(+)</text>
        <dbReference type="Rhea" id="RHEA:13065"/>
        <dbReference type="ChEBI" id="CHEBI:15377"/>
        <dbReference type="ChEBI" id="CHEBI:15378"/>
        <dbReference type="ChEBI" id="CHEBI:30616"/>
        <dbReference type="ChEBI" id="CHEBI:43474"/>
        <dbReference type="ChEBI" id="CHEBI:456216"/>
        <dbReference type="EC" id="5.6.2.4"/>
    </reaction>
</comment>
<keyword evidence="9" id="KW-0234">DNA repair</keyword>
<dbReference type="GO" id="GO:0016887">
    <property type="term" value="F:ATP hydrolysis activity"/>
    <property type="evidence" value="ECO:0007669"/>
    <property type="project" value="RHEA"/>
</dbReference>
<dbReference type="InterPro" id="IPR038726">
    <property type="entry name" value="PDDEXK_AddAB-type"/>
</dbReference>
<dbReference type="RefSeq" id="WP_090163257.1">
    <property type="nucleotide sequence ID" value="NZ_FMWK01000011.1"/>
</dbReference>
<evidence type="ECO:0000259" key="15">
    <source>
        <dbReference type="PROSITE" id="PS51198"/>
    </source>
</evidence>
<dbReference type="GO" id="GO:0004527">
    <property type="term" value="F:exonuclease activity"/>
    <property type="evidence" value="ECO:0007669"/>
    <property type="project" value="UniProtKB-KW"/>
</dbReference>
<feature type="binding site" evidence="14">
    <location>
        <begin position="22"/>
        <end position="29"/>
    </location>
    <ligand>
        <name>ATP</name>
        <dbReference type="ChEBI" id="CHEBI:30616"/>
    </ligand>
</feature>
<reference evidence="17 18" key="1">
    <citation type="submission" date="2016-10" db="EMBL/GenBank/DDBJ databases">
        <authorList>
            <person name="de Groot N.N."/>
        </authorList>
    </citation>
    <scope>NUCLEOTIDE SEQUENCE [LARGE SCALE GENOMIC DNA]</scope>
    <source>
        <strain evidence="17 18">DSM 10317</strain>
    </source>
</reference>
<sequence length="1205" mass="137426">MGLTKEQEKVRDTRNKNMLVSAAAGSGKTFVLVQRIISEILDEKNPIDVDRILVVTFTNAAAAEMKDRIRQAIDKAVSEKGSDKRIKAQATLIHSAHIRTIDSFCSWIVKNYFYEIDQEPSFRIGTTGELKMLADQVFDELLSKYLEDADEEFRLLADAYISGRKTETLKKMVFDLHAKAQSYPWPHEWYQDALRIYDIASEEELEESEFIQCIIRTTDLVLSDLLKRLEPLMKLYNGDYSSKDGTIISEEYSYIQAILNAKTYREKVGLYAGFSPVTWNARKTPLNPDEIERIREIRDLYKGVISDYAKEFFAMNPDELFDCISFVKKQATALIRFTQDYTDTLLKMKEKKNIYDFNDIEHMALEILRNKDSKEHEIRPVAMELANHFKEIMVDEYQDSNELQEQILTAITSGNNYFTVGDVKQSIYAFRQASPKLFIEKLSSYPLDDENADSVRIDLDYNFRSRGEVLNFCNQIFAPLMQADMGGVIYDERAALKVGDDKFKGDSKTYESEIIVAAQDSEAMRELSIEDAESLEALVVAKRINELKRDNFQVSFKNGDERELRPMKYSDIVILMSAVKGHAEKFISVLKEKGIPAYVAEETGFFEREEIETVLSMLTCIDNPFNDIPLAAVLHSPMFGFSSNRLAQIRSTEPNGFLYNCLISYQEKKSSEDIEKFLDTLNRFRDIAIDTPIHEVIEMLLEETGYGLYVRSLPLGKMAYANLEKLVDEAVSFEGTSFKGLSRFVEYIEGLRTYEEDLGLAKTVGENDDAVKIMTIHKSKGLEFPVVFVSGCGRGMANEGGKFCYDDSLGLALNYQNPRTRISCTTPFYSIVKTKLNESAKGEFFRKYYVALTRPVDKLIITATMKPTTKKSVVEIIDGFTATGSVIDYLTKEKAQSAIELMIRGLNASGVSYNKTVVECGQLFVDEVERAILHEDAKNAIQRLVDDAQLSSDNEIVNTLSFKYDAIEDSKYKSKYSVSEIKHSAMESVYEQNLDAAPAFIHHEEESYIPAFMRAEINEEAGDDSGSKNPAGALYGTAMHRFMECFDFARADYEQSFDEQLKYMKDVHMLSDDEQNRINTYKLKKFLSDDIAKRMSLAAEKGLLFKEKPFVFGSNGRDLFDDQTASDELILVQGIIDVFFQEDDGIVLLDYKTDRVDEDNQLVLRYEKQLQLYKSAIEKAYNTPVKEMLLYSFALEKGVTICTTN</sequence>
<evidence type="ECO:0000256" key="14">
    <source>
        <dbReference type="PROSITE-ProRule" id="PRU00560"/>
    </source>
</evidence>
<dbReference type="PANTHER" id="PTHR11070">
    <property type="entry name" value="UVRD / RECB / PCRA DNA HELICASE FAMILY MEMBER"/>
    <property type="match status" value="1"/>
</dbReference>
<accession>A0A1G5S2A3</accession>
<dbReference type="GO" id="GO:0005829">
    <property type="term" value="C:cytosol"/>
    <property type="evidence" value="ECO:0007669"/>
    <property type="project" value="TreeGrafter"/>
</dbReference>
<dbReference type="InterPro" id="IPR027417">
    <property type="entry name" value="P-loop_NTPase"/>
</dbReference>
<gene>
    <name evidence="17" type="ORF">SAMN02910350_02061</name>
</gene>
<dbReference type="PANTHER" id="PTHR11070:SF48">
    <property type="entry name" value="ATP-DEPENDENT HELICASE_NUCLEASE SUBUNIT A"/>
    <property type="match status" value="1"/>
</dbReference>
<organism evidence="17 18">
    <name type="scientific">Pseudobutyrivibrio xylanivorans</name>
    <dbReference type="NCBI Taxonomy" id="185007"/>
    <lineage>
        <taxon>Bacteria</taxon>
        <taxon>Bacillati</taxon>
        <taxon>Bacillota</taxon>
        <taxon>Clostridia</taxon>
        <taxon>Lachnospirales</taxon>
        <taxon>Lachnospiraceae</taxon>
        <taxon>Pseudobutyrivibrio</taxon>
    </lineage>
</organism>
<dbReference type="GO" id="GO:0005524">
    <property type="term" value="F:ATP binding"/>
    <property type="evidence" value="ECO:0007669"/>
    <property type="project" value="UniProtKB-UniRule"/>
</dbReference>
<dbReference type="Pfam" id="PF00580">
    <property type="entry name" value="UvrD-helicase"/>
    <property type="match status" value="1"/>
</dbReference>
<dbReference type="Proteomes" id="UP000199428">
    <property type="component" value="Unassembled WGS sequence"/>
</dbReference>
<evidence type="ECO:0000259" key="16">
    <source>
        <dbReference type="PROSITE" id="PS51217"/>
    </source>
</evidence>
<dbReference type="InterPro" id="IPR014016">
    <property type="entry name" value="UvrD-like_ATP-bd"/>
</dbReference>
<name>A0A1G5S2A3_PSEXY</name>
<dbReference type="Pfam" id="PF12705">
    <property type="entry name" value="PDDEXK_1"/>
    <property type="match status" value="1"/>
</dbReference>
<evidence type="ECO:0000256" key="4">
    <source>
        <dbReference type="ARBA" id="ARBA00022801"/>
    </source>
</evidence>
<dbReference type="Pfam" id="PF13361">
    <property type="entry name" value="UvrD_C"/>
    <property type="match status" value="1"/>
</dbReference>
<evidence type="ECO:0000256" key="7">
    <source>
        <dbReference type="ARBA" id="ARBA00022840"/>
    </source>
</evidence>
<dbReference type="Gene3D" id="1.10.486.10">
    <property type="entry name" value="PCRA, domain 4"/>
    <property type="match status" value="1"/>
</dbReference>
<feature type="domain" description="UvrD-like helicase ATP-binding" evidence="15">
    <location>
        <begin position="1"/>
        <end position="466"/>
    </location>
</feature>
<dbReference type="NCBIfam" id="TIGR02785">
    <property type="entry name" value="addA_Gpos"/>
    <property type="match status" value="1"/>
</dbReference>
<feature type="domain" description="UvrD-like helicase C-terminal" evidence="16">
    <location>
        <begin position="493"/>
        <end position="781"/>
    </location>
</feature>
<keyword evidence="6" id="KW-0269">Exonuclease</keyword>
<evidence type="ECO:0000256" key="13">
    <source>
        <dbReference type="ARBA" id="ARBA00048988"/>
    </source>
</evidence>
<dbReference type="InterPro" id="IPR014017">
    <property type="entry name" value="DNA_helicase_UvrD-like_C"/>
</dbReference>
<evidence type="ECO:0000256" key="9">
    <source>
        <dbReference type="ARBA" id="ARBA00023204"/>
    </source>
</evidence>
<dbReference type="PROSITE" id="PS51198">
    <property type="entry name" value="UVRD_HELICASE_ATP_BIND"/>
    <property type="match status" value="1"/>
</dbReference>
<evidence type="ECO:0000256" key="5">
    <source>
        <dbReference type="ARBA" id="ARBA00022806"/>
    </source>
</evidence>
<comment type="catalytic activity">
    <reaction evidence="11">
        <text>Couples ATP hydrolysis with the unwinding of duplex DNA by translocating in the 3'-5' direction.</text>
        <dbReference type="EC" id="5.6.2.4"/>
    </reaction>
</comment>
<dbReference type="Gene3D" id="3.40.50.300">
    <property type="entry name" value="P-loop containing nucleotide triphosphate hydrolases"/>
    <property type="match status" value="4"/>
</dbReference>
<evidence type="ECO:0000256" key="12">
    <source>
        <dbReference type="ARBA" id="ARBA00034808"/>
    </source>
</evidence>
<evidence type="ECO:0000256" key="6">
    <source>
        <dbReference type="ARBA" id="ARBA00022839"/>
    </source>
</evidence>
<evidence type="ECO:0000256" key="3">
    <source>
        <dbReference type="ARBA" id="ARBA00022763"/>
    </source>
</evidence>
<evidence type="ECO:0000256" key="11">
    <source>
        <dbReference type="ARBA" id="ARBA00034617"/>
    </source>
</evidence>
<dbReference type="InterPro" id="IPR000212">
    <property type="entry name" value="DNA_helicase_UvrD/REP"/>
</dbReference>
<dbReference type="GO" id="GO:0006302">
    <property type="term" value="P:double-strand break repair"/>
    <property type="evidence" value="ECO:0007669"/>
    <property type="project" value="InterPro"/>
</dbReference>
<dbReference type="EMBL" id="FMWK01000011">
    <property type="protein sequence ID" value="SCZ79970.1"/>
    <property type="molecule type" value="Genomic_DNA"/>
</dbReference>
<dbReference type="PROSITE" id="PS51217">
    <property type="entry name" value="UVRD_HELICASE_CTER"/>
    <property type="match status" value="1"/>
</dbReference>
<dbReference type="InterPro" id="IPR011604">
    <property type="entry name" value="PDDEXK-like_dom_sf"/>
</dbReference>
<keyword evidence="2 14" id="KW-0547">Nucleotide-binding</keyword>
<keyword evidence="10" id="KW-0413">Isomerase</keyword>
<evidence type="ECO:0000256" key="10">
    <source>
        <dbReference type="ARBA" id="ARBA00023235"/>
    </source>
</evidence>
<dbReference type="InterPro" id="IPR011335">
    <property type="entry name" value="Restrct_endonuc-II-like"/>
</dbReference>
<keyword evidence="8" id="KW-0238">DNA-binding</keyword>
<dbReference type="InterPro" id="IPR014152">
    <property type="entry name" value="AddA"/>
</dbReference>
<keyword evidence="1" id="KW-0540">Nuclease</keyword>
<dbReference type="SUPFAM" id="SSF52540">
    <property type="entry name" value="P-loop containing nucleoside triphosphate hydrolases"/>
    <property type="match status" value="1"/>
</dbReference>